<name>A0AAE3KWW7_9EURY</name>
<dbReference type="Proteomes" id="UP001206983">
    <property type="component" value="Unassembled WGS sequence"/>
</dbReference>
<accession>A0AAE3KWW7</accession>
<keyword evidence="2" id="KW-0812">Transmembrane</keyword>
<evidence type="ECO:0000313" key="4">
    <source>
        <dbReference type="Proteomes" id="UP001206983"/>
    </source>
</evidence>
<comment type="caution">
    <text evidence="3">The sequence shown here is derived from an EMBL/GenBank/DDBJ whole genome shotgun (WGS) entry which is preliminary data.</text>
</comment>
<organism evidence="3 4">
    <name type="scientific">Methanolobus chelungpuianus</name>
    <dbReference type="NCBI Taxonomy" id="502115"/>
    <lineage>
        <taxon>Archaea</taxon>
        <taxon>Methanobacteriati</taxon>
        <taxon>Methanobacteriota</taxon>
        <taxon>Stenosarchaea group</taxon>
        <taxon>Methanomicrobia</taxon>
        <taxon>Methanosarcinales</taxon>
        <taxon>Methanosarcinaceae</taxon>
        <taxon>Methanolobus</taxon>
    </lineage>
</organism>
<evidence type="ECO:0000313" key="3">
    <source>
        <dbReference type="EMBL" id="MCQ6962496.1"/>
    </source>
</evidence>
<feature type="transmembrane region" description="Helical" evidence="2">
    <location>
        <begin position="33"/>
        <end position="53"/>
    </location>
</feature>
<evidence type="ECO:0000256" key="2">
    <source>
        <dbReference type="SAM" id="Phobius"/>
    </source>
</evidence>
<feature type="compositionally biased region" description="Basic residues" evidence="1">
    <location>
        <begin position="236"/>
        <end position="249"/>
    </location>
</feature>
<keyword evidence="4" id="KW-1185">Reference proteome</keyword>
<feature type="transmembrane region" description="Helical" evidence="2">
    <location>
        <begin position="94"/>
        <end position="118"/>
    </location>
</feature>
<feature type="region of interest" description="Disordered" evidence="1">
    <location>
        <begin position="228"/>
        <end position="249"/>
    </location>
</feature>
<sequence length="249" mass="27953">MVFLSGLILSIGAIAFAIMVHLRRTSDPSEIITTYGLLGVGLSFILLGINLMISQRRPYGLYSNWVMIFGFIFSILGVWSFARTYGSNWVYPTVTYVSFAYAAGICLLSGNAFGNAVIKLIEERSVQLREIAASLYTTEDIEKEVEETLNRSLSDGSRFSVFNLDIKEEETVFVHGRTLKESPQDRVEMTDSISEVESLQSAINGKVKVNDYAIDLTTKMLSATMKQHTEEQNKKMSNKLKMKLSSIRR</sequence>
<evidence type="ECO:0000256" key="1">
    <source>
        <dbReference type="SAM" id="MobiDB-lite"/>
    </source>
</evidence>
<feature type="transmembrane region" description="Helical" evidence="2">
    <location>
        <begin position="65"/>
        <end position="82"/>
    </location>
</feature>
<keyword evidence="2" id="KW-1133">Transmembrane helix</keyword>
<dbReference type="EMBL" id="JTEO01000004">
    <property type="protein sequence ID" value="MCQ6962496.1"/>
    <property type="molecule type" value="Genomic_DNA"/>
</dbReference>
<reference evidence="3 4" key="1">
    <citation type="journal article" date="2011" name="Appl. Environ. Microbiol.">
        <title>Methanogenic archaea isolated from Taiwan's Chelungpu fault.</title>
        <authorList>
            <person name="Wu S.Y."/>
            <person name="Lai M.C."/>
        </authorList>
    </citation>
    <scope>NUCLEOTIDE SEQUENCE [LARGE SCALE GENOMIC DNA]</scope>
    <source>
        <strain evidence="3 4">St545Mb</strain>
    </source>
</reference>
<gene>
    <name evidence="3" type="ORF">PV02_04860</name>
</gene>
<proteinExistence type="predicted"/>
<keyword evidence="2" id="KW-0472">Membrane</keyword>
<protein>
    <submittedName>
        <fullName evidence="3">Uncharacterized protein</fullName>
    </submittedName>
</protein>
<dbReference type="AlphaFoldDB" id="A0AAE3KWW7"/>